<dbReference type="Gene3D" id="3.40.50.300">
    <property type="entry name" value="P-loop containing nucleotide triphosphate hydrolases"/>
    <property type="match status" value="3"/>
</dbReference>
<evidence type="ECO:0000256" key="8">
    <source>
        <dbReference type="ARBA" id="ARBA00023125"/>
    </source>
</evidence>
<dbReference type="FunFam" id="3.40.50.300:FF:000912">
    <property type="entry name" value="RecBCD enzyme subunit RecD"/>
    <property type="match status" value="1"/>
</dbReference>
<comment type="similarity">
    <text evidence="11">Belongs to the RecD family.</text>
</comment>
<dbReference type="HAMAP" id="MF_01487">
    <property type="entry name" value="RecD"/>
    <property type="match status" value="1"/>
</dbReference>
<keyword evidence="5 11" id="KW-0347">Helicase</keyword>
<dbReference type="Pfam" id="PF13245">
    <property type="entry name" value="AAA_19"/>
    <property type="match status" value="1"/>
</dbReference>
<dbReference type="InterPro" id="IPR027417">
    <property type="entry name" value="P-loop_NTPase"/>
</dbReference>
<dbReference type="InterPro" id="IPR006344">
    <property type="entry name" value="RecD"/>
</dbReference>
<comment type="catalytic activity">
    <reaction evidence="11">
        <text>ATP + H2O = ADP + phosphate + H(+)</text>
        <dbReference type="Rhea" id="RHEA:13065"/>
        <dbReference type="ChEBI" id="CHEBI:15377"/>
        <dbReference type="ChEBI" id="CHEBI:15378"/>
        <dbReference type="ChEBI" id="CHEBI:30616"/>
        <dbReference type="ChEBI" id="CHEBI:43474"/>
        <dbReference type="ChEBI" id="CHEBI:456216"/>
        <dbReference type="EC" id="5.6.2.3"/>
    </reaction>
</comment>
<sequence>MITAIKQLYQQGRIRPLDYQFARFTHELDHTPCVVLVAALISHELGRGNLCLELNHLYHDPLFELSLAESNKLRTLADIDGMAEGPLISSLLSSPVISDGETNTPMVLDGKRLYLYRYWQHECRVAQQLLKGRTKSEDLQETRRILDRLFQRNYVTLFENRPDTGDANVLQEYLIKWLDIELTKAIDWRACIQTLTSAGLPDDLHSLDQLIPPQYCLNWQKTAASMAATQPLVVISGGPGTGKTTTVTRLLAMLVEKGLNQGKIPDIRLVAPTGKASARLTESIGGALSDLHCGEDVRDLIPSQAGTIHRLLGVIPNRPEFRHNASNPLHLDILVVDEASMVDLPLMRHLLDALPDHTQIILLGDRDQLASVDAGSVLGDICSAAEGGFSLEQADTLEQLTGFNFKGWATSQSQPINDRFCQLQKSYRFDARSGIGTLAKAVNRGDAKQIPHIFQQSFSDIALHPLDENSYQQLMSLCVQGYSPYLQAIQNQRDEKSVLHAFNRFRLLCALREGRLGVEGLNDRIRQALARKNLIPSEGLWYSGRPVLITRNAHDLGLYNGDIGLTLPDKNGRLKVVFELPDGSLKHLLPSRLPEHQTVFAMTVHKSQGSEFPHTVMALPEQMTPILTRELVYTGITRAKSRLDLFAPPQILIKAIRQKTQRSSGLKDRLINHAR</sequence>
<keyword evidence="1 11" id="KW-0540">Nuclease</keyword>
<dbReference type="GO" id="GO:0008854">
    <property type="term" value="F:exodeoxyribonuclease V activity"/>
    <property type="evidence" value="ECO:0007669"/>
    <property type="project" value="InterPro"/>
</dbReference>
<dbReference type="AlphaFoldDB" id="A0A081NHR0"/>
<feature type="binding site" evidence="11">
    <location>
        <begin position="237"/>
        <end position="244"/>
    </location>
    <ligand>
        <name>ATP</name>
        <dbReference type="ChEBI" id="CHEBI:30616"/>
    </ligand>
</feature>
<evidence type="ECO:0000256" key="10">
    <source>
        <dbReference type="ARBA" id="ARBA00023235"/>
    </source>
</evidence>
<comment type="caution">
    <text evidence="13">The sequence shown here is derived from an EMBL/GenBank/DDBJ whole genome shotgun (WGS) entry which is preliminary data.</text>
</comment>
<keyword evidence="7 11" id="KW-0067">ATP-binding</keyword>
<proteinExistence type="inferred from homology"/>
<protein>
    <recommendedName>
        <fullName evidence="11">RecBCD enzyme subunit RecD</fullName>
        <ecNumber evidence="11">5.6.2.3</ecNumber>
    </recommendedName>
    <alternativeName>
        <fullName evidence="11">DNA 5'-3' helicase subunit RecD</fullName>
    </alternativeName>
    <alternativeName>
        <fullName evidence="11">Exonuclease V subunit RecD</fullName>
        <shortName evidence="11">ExoV subunit RecD</shortName>
    </alternativeName>
    <alternativeName>
        <fullName evidence="11">Helicase/nuclease RecBCD subunit RecD</fullName>
    </alternativeName>
</protein>
<evidence type="ECO:0000256" key="1">
    <source>
        <dbReference type="ARBA" id="ARBA00022722"/>
    </source>
</evidence>
<evidence type="ECO:0000313" key="14">
    <source>
        <dbReference type="Proteomes" id="UP000028073"/>
    </source>
</evidence>
<keyword evidence="9 11" id="KW-0234">DNA repair</keyword>
<evidence type="ECO:0000256" key="6">
    <source>
        <dbReference type="ARBA" id="ARBA00022839"/>
    </source>
</evidence>
<evidence type="ECO:0000256" key="9">
    <source>
        <dbReference type="ARBA" id="ARBA00023204"/>
    </source>
</evidence>
<dbReference type="GO" id="GO:0043139">
    <property type="term" value="F:5'-3' DNA helicase activity"/>
    <property type="evidence" value="ECO:0007669"/>
    <property type="project" value="UniProtKB-UniRule"/>
</dbReference>
<keyword evidence="2 11" id="KW-0547">Nucleotide-binding</keyword>
<dbReference type="Pfam" id="PF21185">
    <property type="entry name" value="RecD_N"/>
    <property type="match status" value="1"/>
</dbReference>
<dbReference type="EMBL" id="JOKH01000002">
    <property type="protein sequence ID" value="KEQ17983.1"/>
    <property type="molecule type" value="Genomic_DNA"/>
</dbReference>
<dbReference type="GO" id="GO:0005524">
    <property type="term" value="F:ATP binding"/>
    <property type="evidence" value="ECO:0007669"/>
    <property type="project" value="UniProtKB-UniRule"/>
</dbReference>
<dbReference type="STRING" id="1137799.GZ78_10265"/>
<dbReference type="CDD" id="cd18809">
    <property type="entry name" value="SF1_C_RecD"/>
    <property type="match status" value="1"/>
</dbReference>
<evidence type="ECO:0000313" key="13">
    <source>
        <dbReference type="EMBL" id="KEQ17983.1"/>
    </source>
</evidence>
<dbReference type="Gene3D" id="1.10.10.1020">
    <property type="entry name" value="RecBCD complex, subunit RecD, N-terminal domain"/>
    <property type="match status" value="1"/>
</dbReference>
<dbReference type="GO" id="GO:0003677">
    <property type="term" value="F:DNA binding"/>
    <property type="evidence" value="ECO:0007669"/>
    <property type="project" value="UniProtKB-UniRule"/>
</dbReference>
<dbReference type="InterPro" id="IPR003593">
    <property type="entry name" value="AAA+_ATPase"/>
</dbReference>
<accession>A0A081NHR0</accession>
<dbReference type="GO" id="GO:0017116">
    <property type="term" value="F:single-stranded DNA helicase activity"/>
    <property type="evidence" value="ECO:0007669"/>
    <property type="project" value="TreeGrafter"/>
</dbReference>
<dbReference type="SMART" id="SM00382">
    <property type="entry name" value="AAA"/>
    <property type="match status" value="1"/>
</dbReference>
<evidence type="ECO:0000256" key="7">
    <source>
        <dbReference type="ARBA" id="ARBA00022840"/>
    </source>
</evidence>
<dbReference type="InterPro" id="IPR049550">
    <property type="entry name" value="RecD_N"/>
</dbReference>
<dbReference type="InterPro" id="IPR041851">
    <property type="entry name" value="RecD_N_sf"/>
</dbReference>
<dbReference type="PANTHER" id="PTHR43788">
    <property type="entry name" value="DNA2/NAM7 HELICASE FAMILY MEMBER"/>
    <property type="match status" value="1"/>
</dbReference>
<evidence type="ECO:0000256" key="11">
    <source>
        <dbReference type="HAMAP-Rule" id="MF_01487"/>
    </source>
</evidence>
<keyword evidence="3 11" id="KW-0227">DNA damage</keyword>
<keyword evidence="4 11" id="KW-0378">Hydrolase</keyword>
<comment type="miscellaneous">
    <text evidence="11">In the RecBCD complex, RecB has a slow 3'-5' helicase, an exonuclease activity and loads RecA onto ssDNA, RecD has a fast 5'-3' helicase activity, while RecC stimulates the ATPase and processivity of the RecB helicase and contributes to recognition of the Chi site.</text>
</comment>
<dbReference type="InterPro" id="IPR050534">
    <property type="entry name" value="Coronavir_polyprotein_1ab"/>
</dbReference>
<feature type="domain" description="AAA+ ATPase" evidence="12">
    <location>
        <begin position="229"/>
        <end position="637"/>
    </location>
</feature>
<reference evidence="13 14" key="1">
    <citation type="submission" date="2014-06" db="EMBL/GenBank/DDBJ databases">
        <title>Whole Genome Sequences of Three Symbiotic Endozoicomonas Bacteria.</title>
        <authorList>
            <person name="Neave M.J."/>
            <person name="Apprill A."/>
            <person name="Voolstra C.R."/>
        </authorList>
    </citation>
    <scope>NUCLEOTIDE SEQUENCE [LARGE SCALE GENOMIC DNA]</scope>
    <source>
        <strain evidence="13 14">DSM 25634</strain>
    </source>
</reference>
<evidence type="ECO:0000256" key="2">
    <source>
        <dbReference type="ARBA" id="ARBA00022741"/>
    </source>
</evidence>
<dbReference type="OrthoDB" id="9803432at2"/>
<gene>
    <name evidence="11" type="primary">recD</name>
    <name evidence="13" type="ORF">GZ78_10265</name>
</gene>
<evidence type="ECO:0000256" key="4">
    <source>
        <dbReference type="ARBA" id="ARBA00022801"/>
    </source>
</evidence>
<comment type="subunit">
    <text evidence="11">Heterotrimer of RecB, RecC and RecD. All subunits contribute to DNA-binding.</text>
</comment>
<evidence type="ECO:0000259" key="12">
    <source>
        <dbReference type="SMART" id="SM00382"/>
    </source>
</evidence>
<dbReference type="CDD" id="cd17933">
    <property type="entry name" value="DEXSc_RecD-like"/>
    <property type="match status" value="1"/>
</dbReference>
<evidence type="ECO:0000256" key="5">
    <source>
        <dbReference type="ARBA" id="ARBA00022806"/>
    </source>
</evidence>
<comment type="function">
    <text evidence="11">A helicase/nuclease that prepares dsDNA breaks (DSB) for recombinational DNA repair. Binds to DSBs and unwinds DNA via a highly rapid and processive ATP-dependent bidirectional helicase activity. Unwinds dsDNA until it encounters a Chi (crossover hotspot instigator) sequence from the 3' direction. Cuts ssDNA a few nucleotides 3' to the Chi site. The properties and activities of the enzyme are changed at Chi. The Chi-altered holoenzyme produces a long 3'-ssDNA overhang and facilitates RecA-binding to the ssDNA for homologous DNA recombination and repair. Holoenzyme degrades any linearized DNA that is unable to undergo homologous recombination. In the holoenzyme this subunit has ssDNA-dependent ATPase and 5'-3' helicase activity. When added to pre-assembled RecBC greatly stimulates nuclease activity and augments holoenzyme processivity. Negatively regulates the RecA-loading ability of RecBCD.</text>
</comment>
<keyword evidence="6 11" id="KW-0269">Exonuclease</keyword>
<dbReference type="SUPFAM" id="SSF52540">
    <property type="entry name" value="P-loop containing nucleoside triphosphate hydrolases"/>
    <property type="match status" value="2"/>
</dbReference>
<dbReference type="PANTHER" id="PTHR43788:SF6">
    <property type="entry name" value="DNA HELICASE B"/>
    <property type="match status" value="1"/>
</dbReference>
<dbReference type="InterPro" id="IPR027785">
    <property type="entry name" value="UvrD-like_helicase_C"/>
</dbReference>
<dbReference type="eggNOG" id="COG0507">
    <property type="taxonomic scope" value="Bacteria"/>
</dbReference>
<dbReference type="GO" id="GO:0016887">
    <property type="term" value="F:ATP hydrolysis activity"/>
    <property type="evidence" value="ECO:0007669"/>
    <property type="project" value="RHEA"/>
</dbReference>
<keyword evidence="10 11" id="KW-0413">Isomerase</keyword>
<keyword evidence="14" id="KW-1185">Reference proteome</keyword>
<dbReference type="GO" id="GO:0000724">
    <property type="term" value="P:double-strand break repair via homologous recombination"/>
    <property type="evidence" value="ECO:0007669"/>
    <property type="project" value="UniProtKB-UniRule"/>
</dbReference>
<dbReference type="RefSeq" id="WP_034834994.1">
    <property type="nucleotide sequence ID" value="NZ_JOKH01000002.1"/>
</dbReference>
<keyword evidence="8 11" id="KW-0238">DNA-binding</keyword>
<dbReference type="Pfam" id="PF13538">
    <property type="entry name" value="UvrD_C_2"/>
    <property type="match status" value="1"/>
</dbReference>
<dbReference type="NCBIfam" id="TIGR01447">
    <property type="entry name" value="recD"/>
    <property type="match status" value="1"/>
</dbReference>
<evidence type="ECO:0000256" key="3">
    <source>
        <dbReference type="ARBA" id="ARBA00022763"/>
    </source>
</evidence>
<dbReference type="Proteomes" id="UP000028073">
    <property type="component" value="Unassembled WGS sequence"/>
</dbReference>
<name>A0A081NHR0_9GAMM</name>
<dbReference type="GO" id="GO:0009338">
    <property type="term" value="C:exodeoxyribonuclease V complex"/>
    <property type="evidence" value="ECO:0007669"/>
    <property type="project" value="InterPro"/>
</dbReference>
<dbReference type="EC" id="5.6.2.3" evidence="11"/>
<organism evidence="13 14">
    <name type="scientific">Endozoicomonas numazuensis</name>
    <dbReference type="NCBI Taxonomy" id="1137799"/>
    <lineage>
        <taxon>Bacteria</taxon>
        <taxon>Pseudomonadati</taxon>
        <taxon>Pseudomonadota</taxon>
        <taxon>Gammaproteobacteria</taxon>
        <taxon>Oceanospirillales</taxon>
        <taxon>Endozoicomonadaceae</taxon>
        <taxon>Endozoicomonas</taxon>
    </lineage>
</organism>